<evidence type="ECO:0000256" key="9">
    <source>
        <dbReference type="ARBA" id="ARBA00061646"/>
    </source>
</evidence>
<dbReference type="FunFam" id="1.20.5.1160:FF:000001">
    <property type="entry name" value="Keratin type II"/>
    <property type="match status" value="1"/>
</dbReference>
<dbReference type="GO" id="GO:0061564">
    <property type="term" value="P:axon development"/>
    <property type="evidence" value="ECO:0007669"/>
    <property type="project" value="TreeGrafter"/>
</dbReference>
<keyword evidence="6 11" id="KW-0175">Coiled coil</keyword>
<proteinExistence type="inferred from homology"/>
<dbReference type="Gene3D" id="1.20.5.500">
    <property type="entry name" value="Single helix bin"/>
    <property type="match status" value="1"/>
</dbReference>
<dbReference type="InterPro" id="IPR039008">
    <property type="entry name" value="IF_rod_dom"/>
</dbReference>
<dbReference type="InterPro" id="IPR006821">
    <property type="entry name" value="Intermed_filament_DNA-bd"/>
</dbReference>
<evidence type="ECO:0000256" key="12">
    <source>
        <dbReference type="SAM" id="MobiDB-lite"/>
    </source>
</evidence>
<evidence type="ECO:0000256" key="6">
    <source>
        <dbReference type="ARBA" id="ARBA00023054"/>
    </source>
</evidence>
<feature type="domain" description="IF rod" evidence="13">
    <location>
        <begin position="95"/>
        <end position="406"/>
    </location>
</feature>
<name>A0A7K6H7F1_9PASS</name>
<feature type="compositionally biased region" description="Polar residues" evidence="12">
    <location>
        <begin position="19"/>
        <end position="28"/>
    </location>
</feature>
<feature type="compositionally biased region" description="Acidic residues" evidence="12">
    <location>
        <begin position="482"/>
        <end position="517"/>
    </location>
</feature>
<feature type="region of interest" description="Disordered" evidence="12">
    <location>
        <begin position="477"/>
        <end position="734"/>
    </location>
</feature>
<evidence type="ECO:0000256" key="5">
    <source>
        <dbReference type="ARBA" id="ARBA00022754"/>
    </source>
</evidence>
<organism evidence="14 15">
    <name type="scientific">Malurus elegans</name>
    <name type="common">Red-winged fairywren</name>
    <dbReference type="NCBI Taxonomy" id="720584"/>
    <lineage>
        <taxon>Eukaryota</taxon>
        <taxon>Metazoa</taxon>
        <taxon>Chordata</taxon>
        <taxon>Craniata</taxon>
        <taxon>Vertebrata</taxon>
        <taxon>Euteleostomi</taxon>
        <taxon>Archelosauria</taxon>
        <taxon>Archosauria</taxon>
        <taxon>Dinosauria</taxon>
        <taxon>Saurischia</taxon>
        <taxon>Theropoda</taxon>
        <taxon>Coelurosauria</taxon>
        <taxon>Aves</taxon>
        <taxon>Neognathae</taxon>
        <taxon>Neoaves</taxon>
        <taxon>Telluraves</taxon>
        <taxon>Australaves</taxon>
        <taxon>Passeriformes</taxon>
        <taxon>Meliphagoidea</taxon>
        <taxon>Maluridae</taxon>
        <taxon>Malurus</taxon>
    </lineage>
</organism>
<sequence>MSYTMEPLGNPSYRRVTETRATYSRASASPSSGFRSQSWSRGSGSTVSSSYKRPNLGGPRAAYGSTVLSSAESLDVSQSSLLNGAAELKLSRSNEKEQLQGLNDRFAGYIEKVHYLEQQNKEIEAELAALRQKHAGRAQLSDAYEQELRELRGALEQVSHEKAQIQLDSEHIEEDIQRLRERFEDEARLRDETEATIRALRKEMEEASLMRAELDKKVQSLQDEVAFLRGNHEEEVAELLAQLQASHATVERKDYLKTDLTTALKEIRAQLECQSDHNMHQAEEWFKCRYAKLTEAAEQNKEAIRSAKEEIAEYRRQLQSKSIELESVRGTKESLERQLSDIEERHNNDLSTYQDTIHQLENELRGTKWEMARHLREYQDLLNVKMALDIEIAAYRKLLEGEETRFSAFSGSITGPIFTHRQPSVTIASTKIQKTKIEPPKLKVQHKFVEEIIEETKVEDEKSEMEDALTAIAEEMAAKAEQEEEKEEEEAAEEEGEAEKAPEEEEKEEEEAEEEEEAAKSDAAEEGGSEKEEIEEKEEGEEAEEEEEKPEVKGKAEEAPAKVEKVKTPPSKSPPKSPPKSPVTEPAKAAPKEKTTEKVAKEEKAEKAAKEEEKAASPEKPATPKVTSPEKPTTPKVTSPEKPATPKVTSPEKPATPKVTSPEKPATPEKAVTPEKAATPEKAVSLEKLAPPEKARTPEKPASPEKPRTPEKAVTPEKARTPEKPPSPVKDAKAVVEETITVTKVTKVSAEVEKESRKEDIAVNGEVEDKKDEESKEKEEEDKGVVTNGLDVSPVDDKAEKIVVTKKTEKITGEGGDGGPTFITKSVTVTQKVEEHEESFEEKLVSTKKVEKVTSHAVVKEIKESE</sequence>
<dbReference type="PANTHER" id="PTHR23214:SF1">
    <property type="entry name" value="NEUROFILAMENT HEAVY POLYPEPTIDE"/>
    <property type="match status" value="1"/>
</dbReference>
<evidence type="ECO:0000256" key="3">
    <source>
        <dbReference type="ARBA" id="ARBA00022490"/>
    </source>
</evidence>
<keyword evidence="4" id="KW-0597">Phosphoprotein</keyword>
<dbReference type="FunFam" id="1.20.5.500:FF:000001">
    <property type="entry name" value="Type II keratin 23"/>
    <property type="match status" value="1"/>
</dbReference>
<feature type="compositionally biased region" description="Basic and acidic residues" evidence="12">
    <location>
        <begin position="518"/>
        <end position="531"/>
    </location>
</feature>
<dbReference type="Gene3D" id="1.20.5.170">
    <property type="match status" value="1"/>
</dbReference>
<dbReference type="FunFam" id="1.20.5.170:FF:000002">
    <property type="entry name" value="Type I keratin KA11"/>
    <property type="match status" value="1"/>
</dbReference>
<comment type="subcellular location">
    <subcellularLocation>
        <location evidence="2">Cell projection</location>
        <location evidence="2">Axon</location>
    </subcellularLocation>
    <subcellularLocation>
        <location evidence="1">Cytoplasm</location>
        <location evidence="1">Cytoskeleton</location>
    </subcellularLocation>
</comment>
<feature type="compositionally biased region" description="Acidic residues" evidence="12">
    <location>
        <begin position="532"/>
        <end position="549"/>
    </location>
</feature>
<evidence type="ECO:0000256" key="1">
    <source>
        <dbReference type="ARBA" id="ARBA00004245"/>
    </source>
</evidence>
<keyword evidence="7" id="KW-0206">Cytoskeleton</keyword>
<feature type="compositionally biased region" description="Basic and acidic residues" evidence="12">
    <location>
        <begin position="590"/>
        <end position="617"/>
    </location>
</feature>
<keyword evidence="15" id="KW-1185">Reference proteome</keyword>
<dbReference type="InterPro" id="IPR018039">
    <property type="entry name" value="IF_conserved"/>
</dbReference>
<dbReference type="EMBL" id="VZRP01021608">
    <property type="protein sequence ID" value="NWV71539.1"/>
    <property type="molecule type" value="Genomic_DNA"/>
</dbReference>
<evidence type="ECO:0000256" key="10">
    <source>
        <dbReference type="RuleBase" id="RU000685"/>
    </source>
</evidence>
<evidence type="ECO:0000256" key="7">
    <source>
        <dbReference type="ARBA" id="ARBA00023212"/>
    </source>
</evidence>
<evidence type="ECO:0000259" key="13">
    <source>
        <dbReference type="PROSITE" id="PS51842"/>
    </source>
</evidence>
<keyword evidence="5 10" id="KW-0403">Intermediate filament</keyword>
<evidence type="ECO:0000256" key="2">
    <source>
        <dbReference type="ARBA" id="ARBA00004489"/>
    </source>
</evidence>
<feature type="region of interest" description="Disordered" evidence="12">
    <location>
        <begin position="746"/>
        <end position="793"/>
    </location>
</feature>
<dbReference type="GO" id="GO:0045110">
    <property type="term" value="P:intermediate filament bundle assembly"/>
    <property type="evidence" value="ECO:0007669"/>
    <property type="project" value="TreeGrafter"/>
</dbReference>
<feature type="non-terminal residue" evidence="14">
    <location>
        <position position="1"/>
    </location>
</feature>
<dbReference type="Pfam" id="PF00038">
    <property type="entry name" value="Filament"/>
    <property type="match status" value="1"/>
</dbReference>
<dbReference type="GO" id="GO:0099184">
    <property type="term" value="F:structural constituent of postsynaptic intermediate filament cytoskeleton"/>
    <property type="evidence" value="ECO:0007669"/>
    <property type="project" value="TreeGrafter"/>
</dbReference>
<gene>
    <name evidence="14" type="primary">Nefm</name>
    <name evidence="14" type="ORF">MALELE_R11260</name>
</gene>
<dbReference type="Pfam" id="PF04732">
    <property type="entry name" value="Filament_head"/>
    <property type="match status" value="1"/>
</dbReference>
<feature type="compositionally biased region" description="Pro residues" evidence="12">
    <location>
        <begin position="571"/>
        <end position="581"/>
    </location>
</feature>
<dbReference type="Proteomes" id="UP000564407">
    <property type="component" value="Unassembled WGS sequence"/>
</dbReference>
<evidence type="ECO:0000313" key="15">
    <source>
        <dbReference type="Proteomes" id="UP000564407"/>
    </source>
</evidence>
<dbReference type="GO" id="GO:0005883">
    <property type="term" value="C:neurofilament"/>
    <property type="evidence" value="ECO:0007669"/>
    <property type="project" value="TreeGrafter"/>
</dbReference>
<keyword evidence="8" id="KW-0966">Cell projection</keyword>
<dbReference type="SMART" id="SM01391">
    <property type="entry name" value="Filament"/>
    <property type="match status" value="1"/>
</dbReference>
<protein>
    <submittedName>
        <fullName evidence="14">NFM protein</fullName>
    </submittedName>
</protein>
<accession>A0A7K6H7F1</accession>
<dbReference type="PROSITE" id="PS00226">
    <property type="entry name" value="IF_ROD_1"/>
    <property type="match status" value="1"/>
</dbReference>
<comment type="similarity">
    <text evidence="9 10">Belongs to the intermediate filament family.</text>
</comment>
<feature type="non-terminal residue" evidence="14">
    <location>
        <position position="866"/>
    </location>
</feature>
<evidence type="ECO:0000256" key="11">
    <source>
        <dbReference type="SAM" id="Coils"/>
    </source>
</evidence>
<feature type="coiled-coil region" evidence="11">
    <location>
        <begin position="85"/>
        <end position="238"/>
    </location>
</feature>
<dbReference type="SUPFAM" id="SSF64593">
    <property type="entry name" value="Intermediate filament protein, coiled coil region"/>
    <property type="match status" value="2"/>
</dbReference>
<dbReference type="Gene3D" id="1.20.5.1160">
    <property type="entry name" value="Vasodilator-stimulated phosphoprotein"/>
    <property type="match status" value="1"/>
</dbReference>
<dbReference type="InterPro" id="IPR002957">
    <property type="entry name" value="Keratin_I"/>
</dbReference>
<feature type="compositionally biased region" description="Basic and acidic residues" evidence="12">
    <location>
        <begin position="750"/>
        <end position="784"/>
    </location>
</feature>
<reference evidence="14 15" key="1">
    <citation type="submission" date="2019-09" db="EMBL/GenBank/DDBJ databases">
        <title>Bird 10,000 Genomes (B10K) Project - Family phase.</title>
        <authorList>
            <person name="Zhang G."/>
        </authorList>
    </citation>
    <scope>NUCLEOTIDE SEQUENCE [LARGE SCALE GENOMIC DNA]</scope>
    <source>
        <strain evidence="14">B10K-DU-029-44</strain>
        <tissue evidence="14">Heart</tissue>
    </source>
</reference>
<feature type="compositionally biased region" description="Basic and acidic residues" evidence="12">
    <location>
        <begin position="690"/>
        <end position="723"/>
    </location>
</feature>
<dbReference type="PROSITE" id="PS51842">
    <property type="entry name" value="IF_ROD_2"/>
    <property type="match status" value="1"/>
</dbReference>
<dbReference type="GO" id="GO:0030424">
    <property type="term" value="C:axon"/>
    <property type="evidence" value="ECO:0007669"/>
    <property type="project" value="UniProtKB-SubCell"/>
</dbReference>
<dbReference type="PANTHER" id="PTHR23214">
    <property type="entry name" value="NEUROFILAMENT TRIPLET H PROTEIN"/>
    <property type="match status" value="1"/>
</dbReference>
<feature type="compositionally biased region" description="Low complexity" evidence="12">
    <location>
        <begin position="29"/>
        <end position="53"/>
    </location>
</feature>
<feature type="coiled-coil region" evidence="11">
    <location>
        <begin position="290"/>
        <end position="377"/>
    </location>
</feature>
<evidence type="ECO:0000256" key="8">
    <source>
        <dbReference type="ARBA" id="ARBA00023273"/>
    </source>
</evidence>
<evidence type="ECO:0000256" key="4">
    <source>
        <dbReference type="ARBA" id="ARBA00022553"/>
    </source>
</evidence>
<evidence type="ECO:0000313" key="14">
    <source>
        <dbReference type="EMBL" id="NWV71539.1"/>
    </source>
</evidence>
<comment type="caution">
    <text evidence="14">The sequence shown here is derived from an EMBL/GenBank/DDBJ whole genome shotgun (WGS) entry which is preliminary data.</text>
</comment>
<dbReference type="PRINTS" id="PR01248">
    <property type="entry name" value="TYPE1KERATIN"/>
</dbReference>
<feature type="region of interest" description="Disordered" evidence="12">
    <location>
        <begin position="1"/>
        <end position="56"/>
    </location>
</feature>
<dbReference type="AlphaFoldDB" id="A0A7K6H7F1"/>
<keyword evidence="3" id="KW-0963">Cytoplasm</keyword>
<feature type="compositionally biased region" description="Basic and acidic residues" evidence="12">
    <location>
        <begin position="550"/>
        <end position="567"/>
    </location>
</feature>